<dbReference type="GeneID" id="29946384"/>
<evidence type="ECO:0000313" key="2">
    <source>
        <dbReference type="Proteomes" id="UP000241426"/>
    </source>
</evidence>
<accession>A0A2T3KBQ9</accession>
<reference evidence="1 2" key="1">
    <citation type="submission" date="2018-01" db="EMBL/GenBank/DDBJ databases">
        <title>Whole genome sequencing of Histamine producing bacteria.</title>
        <authorList>
            <person name="Butler K."/>
        </authorList>
    </citation>
    <scope>NUCLEOTIDE SEQUENCE [LARGE SCALE GENOMIC DNA]</scope>
    <source>
        <strain evidence="1 2">FS-7.2</strain>
    </source>
</reference>
<protein>
    <submittedName>
        <fullName evidence="1">Uncharacterized protein</fullName>
    </submittedName>
</protein>
<dbReference type="AlphaFoldDB" id="A0A0B7JK83"/>
<organism evidence="1 2">
    <name type="scientific">Photobacterium kishitanii</name>
    <dbReference type="NCBI Taxonomy" id="318456"/>
    <lineage>
        <taxon>Bacteria</taxon>
        <taxon>Pseudomonadati</taxon>
        <taxon>Pseudomonadota</taxon>
        <taxon>Gammaproteobacteria</taxon>
        <taxon>Vibrionales</taxon>
        <taxon>Vibrionaceae</taxon>
        <taxon>Photobacterium</taxon>
    </lineage>
</organism>
<sequence>MTNFSRNILIAAVAMGTTFASMSSMAAPKDGNLNFNFQGTIPAKPVTPGDWSFVTLAGTAYNPTSINLAAVAQSNGGYDLETSSPEVFAVKVTAGAFTASSKIQATLSSTSVSGSGLIGDTAALIPSVRINGVTLTSAAQDVSTPAAGATQATMSLTSSLEIPAANVNPTGGNVSTTSAIIFSADVTTS</sequence>
<dbReference type="RefSeq" id="WP_036791918.1">
    <property type="nucleotide sequence ID" value="NZ_LN794353.1"/>
</dbReference>
<name>A0A0B7JK83_9GAMM</name>
<evidence type="ECO:0000313" key="1">
    <source>
        <dbReference type="EMBL" id="PSU92054.1"/>
    </source>
</evidence>
<accession>A0A0B7JK83</accession>
<dbReference type="eggNOG" id="ENOG5031NZD">
    <property type="taxonomic scope" value="Bacteria"/>
</dbReference>
<proteinExistence type="predicted"/>
<dbReference type="EMBL" id="PYNF01000035">
    <property type="protein sequence ID" value="PSU92054.1"/>
    <property type="molecule type" value="Genomic_DNA"/>
</dbReference>
<gene>
    <name evidence="1" type="ORF">C9J27_22600</name>
</gene>
<dbReference type="Proteomes" id="UP000241426">
    <property type="component" value="Unassembled WGS sequence"/>
</dbReference>
<comment type="caution">
    <text evidence="1">The sequence shown here is derived from an EMBL/GenBank/DDBJ whole genome shotgun (WGS) entry which is preliminary data.</text>
</comment>